<gene>
    <name evidence="2" type="ORF">NAB2_2115</name>
    <name evidence="1" type="ORF">Nizo2260_1302</name>
</gene>
<dbReference type="AlphaFoldDB" id="A0AAW3REQ9"/>
<protein>
    <submittedName>
        <fullName evidence="2">Uncharacterized protein</fullName>
    </submittedName>
</protein>
<evidence type="ECO:0000313" key="1">
    <source>
        <dbReference type="EMBL" id="KZU05322.1"/>
    </source>
</evidence>
<comment type="caution">
    <text evidence="2">The sequence shown here is derived from an EMBL/GenBank/DDBJ whole genome shotgun (WGS) entry which is preliminary data.</text>
</comment>
<reference evidence="3 4" key="1">
    <citation type="submission" date="2016-03" db="EMBL/GenBank/DDBJ databases">
        <title>Comparative genomics of 54 Lactobacillus plantarum strains reveals genomic uncoupling from niche constraints.</title>
        <authorList>
            <person name="Martino M.E."/>
        </authorList>
    </citation>
    <scope>NUCLEOTIDE SEQUENCE [LARGE SCALE GENOMIC DNA]</scope>
    <source>
        <strain evidence="2 3">NAB2</strain>
        <strain evidence="1 4">Nizo2260</strain>
    </source>
</reference>
<evidence type="ECO:0000313" key="3">
    <source>
        <dbReference type="Proteomes" id="UP000076872"/>
    </source>
</evidence>
<dbReference type="EMBL" id="LUWI01000018">
    <property type="protein sequence ID" value="KZU05322.1"/>
    <property type="molecule type" value="Genomic_DNA"/>
</dbReference>
<dbReference type="Proteomes" id="UP000076872">
    <property type="component" value="Unassembled WGS sequence"/>
</dbReference>
<evidence type="ECO:0000313" key="2">
    <source>
        <dbReference type="EMBL" id="KZV01495.1"/>
    </source>
</evidence>
<name>A0AAW3REQ9_LACPN</name>
<accession>A0AAW3REQ9</accession>
<dbReference type="EMBL" id="LUXO01000033">
    <property type="protein sequence ID" value="KZV01495.1"/>
    <property type="molecule type" value="Genomic_DNA"/>
</dbReference>
<dbReference type="Proteomes" id="UP000076989">
    <property type="component" value="Unassembled WGS sequence"/>
</dbReference>
<organism evidence="2 3">
    <name type="scientific">Lactiplantibacillus plantarum</name>
    <name type="common">Lactobacillus plantarum</name>
    <dbReference type="NCBI Taxonomy" id="1590"/>
    <lineage>
        <taxon>Bacteria</taxon>
        <taxon>Bacillati</taxon>
        <taxon>Bacillota</taxon>
        <taxon>Bacilli</taxon>
        <taxon>Lactobacillales</taxon>
        <taxon>Lactobacillaceae</taxon>
        <taxon>Lactiplantibacillus</taxon>
    </lineage>
</organism>
<evidence type="ECO:0000313" key="4">
    <source>
        <dbReference type="Proteomes" id="UP000076989"/>
    </source>
</evidence>
<sequence>MRSLKKLSMTLDKRRNIVVRTNDYRYRTVQGTVSSLVMGVVEN</sequence>
<proteinExistence type="predicted"/>